<gene>
    <name evidence="1" type="ORF">BELL_1231g00040</name>
</gene>
<protein>
    <recommendedName>
        <fullName evidence="3">Helicase C-terminal domain-containing protein</fullName>
    </recommendedName>
</protein>
<evidence type="ECO:0000313" key="2">
    <source>
        <dbReference type="Proteomes" id="UP000297229"/>
    </source>
</evidence>
<dbReference type="OrthoDB" id="3563473at2759"/>
<accession>A0A4Z1IGQ2</accession>
<dbReference type="SUPFAM" id="SSF52540">
    <property type="entry name" value="P-loop containing nucleoside triphosphate hydrolases"/>
    <property type="match status" value="1"/>
</dbReference>
<proteinExistence type="predicted"/>
<dbReference type="Gene3D" id="3.40.50.300">
    <property type="entry name" value="P-loop containing nucleotide triphosphate hydrolases"/>
    <property type="match status" value="1"/>
</dbReference>
<organism evidence="1 2">
    <name type="scientific">Botrytis elliptica</name>
    <dbReference type="NCBI Taxonomy" id="278938"/>
    <lineage>
        <taxon>Eukaryota</taxon>
        <taxon>Fungi</taxon>
        <taxon>Dikarya</taxon>
        <taxon>Ascomycota</taxon>
        <taxon>Pezizomycotina</taxon>
        <taxon>Leotiomycetes</taxon>
        <taxon>Helotiales</taxon>
        <taxon>Sclerotiniaceae</taxon>
        <taxon>Botrytis</taxon>
    </lineage>
</organism>
<dbReference type="Proteomes" id="UP000297229">
    <property type="component" value="Unassembled WGS sequence"/>
</dbReference>
<evidence type="ECO:0008006" key="3">
    <source>
        <dbReference type="Google" id="ProtNLM"/>
    </source>
</evidence>
<comment type="caution">
    <text evidence="1">The sequence shown here is derived from an EMBL/GenBank/DDBJ whole genome shotgun (WGS) entry which is preliminary data.</text>
</comment>
<dbReference type="EMBL" id="PQXM01001229">
    <property type="protein sequence ID" value="TGO59704.1"/>
    <property type="molecule type" value="Genomic_DNA"/>
</dbReference>
<evidence type="ECO:0000313" key="1">
    <source>
        <dbReference type="EMBL" id="TGO59704.1"/>
    </source>
</evidence>
<name>A0A4Z1IGQ2_9HELO</name>
<dbReference type="AlphaFoldDB" id="A0A4Z1IGQ2"/>
<keyword evidence="2" id="KW-1185">Reference proteome</keyword>
<dbReference type="InterPro" id="IPR027417">
    <property type="entry name" value="P-loop_NTPase"/>
</dbReference>
<sequence>MRKGIPIAGSDEVQQWSNMDDDHGVSVRFKKCRPRGAHYLPPPTNRIHTANVHMAESVRMQAMLAQLSTRMQGEHCALVYFNWTVSQVAAEGVLVLLGFKVLTLCSHHNPKERRRIIALFRDSAYECDALLVEFRIGSHGQNFYEACSKLLIINETFSSMIDINHC</sequence>
<reference evidence="1 2" key="1">
    <citation type="submission" date="2017-12" db="EMBL/GenBank/DDBJ databases">
        <title>Comparative genomics of Botrytis spp.</title>
        <authorList>
            <person name="Valero-Jimenez C.A."/>
            <person name="Tapia P."/>
            <person name="Veloso J."/>
            <person name="Silva-Moreno E."/>
            <person name="Staats M."/>
            <person name="Valdes J.H."/>
            <person name="Van Kan J.A.L."/>
        </authorList>
    </citation>
    <scope>NUCLEOTIDE SEQUENCE [LARGE SCALE GENOMIC DNA]</scope>
    <source>
        <strain evidence="1 2">Be9601</strain>
    </source>
</reference>